<reference evidence="3 4" key="1">
    <citation type="submission" date="2024-09" db="EMBL/GenBank/DDBJ databases">
        <authorList>
            <person name="Lee S.D."/>
        </authorList>
    </citation>
    <scope>NUCLEOTIDE SEQUENCE [LARGE SCALE GENOMIC DNA]</scope>
    <source>
        <strain evidence="3 4">N1-3</strain>
    </source>
</reference>
<feature type="compositionally biased region" description="Polar residues" evidence="1">
    <location>
        <begin position="174"/>
        <end position="187"/>
    </location>
</feature>
<accession>A0ABV6WZD4</accession>
<feature type="compositionally biased region" description="Pro residues" evidence="1">
    <location>
        <begin position="58"/>
        <end position="71"/>
    </location>
</feature>
<dbReference type="EMBL" id="JBHEZY010000004">
    <property type="protein sequence ID" value="MFC1431405.1"/>
    <property type="molecule type" value="Genomic_DNA"/>
</dbReference>
<proteinExistence type="predicted"/>
<organism evidence="3 4">
    <name type="scientific">Streptacidiphilus alkalitolerans</name>
    <dbReference type="NCBI Taxonomy" id="3342712"/>
    <lineage>
        <taxon>Bacteria</taxon>
        <taxon>Bacillati</taxon>
        <taxon>Actinomycetota</taxon>
        <taxon>Actinomycetes</taxon>
        <taxon>Kitasatosporales</taxon>
        <taxon>Streptomycetaceae</taxon>
        <taxon>Streptacidiphilus</taxon>
    </lineage>
</organism>
<name>A0ABV6WZD4_9ACTN</name>
<dbReference type="RefSeq" id="WP_380551921.1">
    <property type="nucleotide sequence ID" value="NZ_JBHEZY010000004.1"/>
</dbReference>
<keyword evidence="2" id="KW-1133">Transmembrane helix</keyword>
<sequence>MSDTPTPPQPPEPPGWGAPPAGGQQETPTGAPWQKEPPAAHEGWQQPPPGAQGWPQQPGQPPYNYGPPVPPQKKRRFGKGCLFGCLGAVVAIVAIIVVLAVVLAGSSSKTDVPSVTNKAHPPADDVRITSCDVDSTTSLPTAKLLITNKSSKTSTYLVTVEFDKADGTRVSEGATGSTSVASGQKVETSAGGPDQVTGTITCKVTDVTRLAG</sequence>
<evidence type="ECO:0000256" key="2">
    <source>
        <dbReference type="SAM" id="Phobius"/>
    </source>
</evidence>
<keyword evidence="2" id="KW-0812">Transmembrane</keyword>
<feature type="compositionally biased region" description="Pro residues" evidence="1">
    <location>
        <begin position="1"/>
        <end position="17"/>
    </location>
</feature>
<feature type="region of interest" description="Disordered" evidence="1">
    <location>
        <begin position="1"/>
        <end position="71"/>
    </location>
</feature>
<evidence type="ECO:0000313" key="3">
    <source>
        <dbReference type="EMBL" id="MFC1431405.1"/>
    </source>
</evidence>
<evidence type="ECO:0008006" key="5">
    <source>
        <dbReference type="Google" id="ProtNLM"/>
    </source>
</evidence>
<evidence type="ECO:0000313" key="4">
    <source>
        <dbReference type="Proteomes" id="UP001592530"/>
    </source>
</evidence>
<dbReference type="Proteomes" id="UP001592530">
    <property type="component" value="Unassembled WGS sequence"/>
</dbReference>
<dbReference type="SUPFAM" id="SSF81995">
    <property type="entry name" value="beta-sandwich domain of Sec23/24"/>
    <property type="match status" value="1"/>
</dbReference>
<protein>
    <recommendedName>
        <fullName evidence="5">MmpS family membrane protein</fullName>
    </recommendedName>
</protein>
<comment type="caution">
    <text evidence="3">The sequence shown here is derived from an EMBL/GenBank/DDBJ whole genome shotgun (WGS) entry which is preliminary data.</text>
</comment>
<gene>
    <name evidence="3" type="ORF">ACEZDB_12200</name>
</gene>
<keyword evidence="2" id="KW-0472">Membrane</keyword>
<evidence type="ECO:0000256" key="1">
    <source>
        <dbReference type="SAM" id="MobiDB-lite"/>
    </source>
</evidence>
<feature type="transmembrane region" description="Helical" evidence="2">
    <location>
        <begin position="81"/>
        <end position="104"/>
    </location>
</feature>
<feature type="region of interest" description="Disordered" evidence="1">
    <location>
        <begin position="169"/>
        <end position="194"/>
    </location>
</feature>